<dbReference type="Proteomes" id="UP000011744">
    <property type="component" value="Unassembled WGS sequence"/>
</dbReference>
<dbReference type="GO" id="GO:0006355">
    <property type="term" value="P:regulation of DNA-templated transcription"/>
    <property type="evidence" value="ECO:0007669"/>
    <property type="project" value="InterPro"/>
</dbReference>
<dbReference type="InterPro" id="IPR010985">
    <property type="entry name" value="Ribbon_hlx_hlx"/>
</dbReference>
<evidence type="ECO:0000313" key="1">
    <source>
        <dbReference type="EMBL" id="EME67978.1"/>
    </source>
</evidence>
<gene>
    <name evidence="1" type="ORF">H261_20824</name>
</gene>
<protein>
    <submittedName>
        <fullName evidence="1">Uncharacterized protein</fullName>
    </submittedName>
</protein>
<evidence type="ECO:0000313" key="2">
    <source>
        <dbReference type="Proteomes" id="UP000011744"/>
    </source>
</evidence>
<keyword evidence="2" id="KW-1185">Reference proteome</keyword>
<sequence length="152" mass="16657">MTAFRTIAIPEYAHRTLKASAEAKGMSMSELLTELVSTHCAPDRGKAPKALDVRLCRDEAGQAVLLVIRNETVRLERYDAGKLHDALVKATTKNLGQRRTTFRVGSQLIQVFPRGRGVVVSIDAEEIAIMKAIARDLIAELDDRLVAQSGSD</sequence>
<accession>M3A563</accession>
<reference evidence="1 2" key="1">
    <citation type="journal article" date="2014" name="Genome Announc.">
        <title>Draft Genome Sequence of Magnetospirillum sp. Strain SO-1, a Freshwater Magnetotactic Bacterium Isolated from the Ol'khovka River, Russia.</title>
        <authorList>
            <person name="Grouzdev D.S."/>
            <person name="Dziuba M.V."/>
            <person name="Sukhacheva M.S."/>
            <person name="Mardanov A.V."/>
            <person name="Beletskiy A.V."/>
            <person name="Kuznetsov B.B."/>
            <person name="Skryabin K.G."/>
        </authorList>
    </citation>
    <scope>NUCLEOTIDE SEQUENCE [LARGE SCALE GENOMIC DNA]</scope>
    <source>
        <strain evidence="1 2">SO-1</strain>
    </source>
</reference>
<dbReference type="PATRIC" id="fig|1244869.3.peg.4119"/>
<comment type="caution">
    <text evidence="1">The sequence shown here is derived from an EMBL/GenBank/DDBJ whole genome shotgun (WGS) entry which is preliminary data.</text>
</comment>
<dbReference type="RefSeq" id="WP_008621522.1">
    <property type="nucleotide sequence ID" value="NZ_AONQ01000091.1"/>
</dbReference>
<dbReference type="EMBL" id="AONQ01000091">
    <property type="protein sequence ID" value="EME67978.1"/>
    <property type="molecule type" value="Genomic_DNA"/>
</dbReference>
<dbReference type="AlphaFoldDB" id="M3A563"/>
<organism evidence="1 2">
    <name type="scientific">Paramagnetospirillum caucaseum</name>
    <dbReference type="NCBI Taxonomy" id="1244869"/>
    <lineage>
        <taxon>Bacteria</taxon>
        <taxon>Pseudomonadati</taxon>
        <taxon>Pseudomonadota</taxon>
        <taxon>Alphaproteobacteria</taxon>
        <taxon>Rhodospirillales</taxon>
        <taxon>Magnetospirillaceae</taxon>
        <taxon>Paramagnetospirillum</taxon>
    </lineage>
</organism>
<name>M3A563_9PROT</name>
<proteinExistence type="predicted"/>
<dbReference type="SUPFAM" id="SSF47598">
    <property type="entry name" value="Ribbon-helix-helix"/>
    <property type="match status" value="1"/>
</dbReference>